<organism evidence="4 5">
    <name type="scientific">candidate division WOR-3 bacterium</name>
    <dbReference type="NCBI Taxonomy" id="2052148"/>
    <lineage>
        <taxon>Bacteria</taxon>
        <taxon>Bacteria division WOR-3</taxon>
    </lineage>
</organism>
<accession>A0A350H9Y9</accession>
<gene>
    <name evidence="4" type="ORF">DCW38_04155</name>
</gene>
<dbReference type="InterPro" id="IPR011006">
    <property type="entry name" value="CheY-like_superfamily"/>
</dbReference>
<dbReference type="PROSITE" id="PS50110">
    <property type="entry name" value="RESPONSE_REGULATORY"/>
    <property type="match status" value="1"/>
</dbReference>
<dbReference type="InterPro" id="IPR050595">
    <property type="entry name" value="Bact_response_regulator"/>
</dbReference>
<evidence type="ECO:0000256" key="2">
    <source>
        <dbReference type="PROSITE-ProRule" id="PRU00169"/>
    </source>
</evidence>
<dbReference type="Proteomes" id="UP000264062">
    <property type="component" value="Unassembled WGS sequence"/>
</dbReference>
<sequence length="135" mass="15732">MNITLDIIIRKSYYIQMGKTQKILIIEDNKDICELIEMILSDKYDVEFRTEIEDVLKNFDMSSYDLVISDYLIGNRSAEAIVEKFPKKRYVIITALSTQNPHLKKLVSLPNISYMQKPFELSDFTNLVDSIINSK</sequence>
<dbReference type="Pfam" id="PF00072">
    <property type="entry name" value="Response_reg"/>
    <property type="match status" value="1"/>
</dbReference>
<dbReference type="AlphaFoldDB" id="A0A350H9Y9"/>
<comment type="caution">
    <text evidence="4">The sequence shown here is derived from an EMBL/GenBank/DDBJ whole genome shotgun (WGS) entry which is preliminary data.</text>
</comment>
<dbReference type="Gene3D" id="3.40.50.2300">
    <property type="match status" value="1"/>
</dbReference>
<keyword evidence="1 2" id="KW-0597">Phosphoprotein</keyword>
<dbReference type="GO" id="GO:0000160">
    <property type="term" value="P:phosphorelay signal transduction system"/>
    <property type="evidence" value="ECO:0007669"/>
    <property type="project" value="InterPro"/>
</dbReference>
<evidence type="ECO:0000256" key="1">
    <source>
        <dbReference type="ARBA" id="ARBA00022553"/>
    </source>
</evidence>
<proteinExistence type="predicted"/>
<feature type="domain" description="Response regulatory" evidence="3">
    <location>
        <begin position="22"/>
        <end position="132"/>
    </location>
</feature>
<feature type="modified residue" description="4-aspartylphosphate" evidence="2">
    <location>
        <position position="70"/>
    </location>
</feature>
<dbReference type="PANTHER" id="PTHR44591">
    <property type="entry name" value="STRESS RESPONSE REGULATOR PROTEIN 1"/>
    <property type="match status" value="1"/>
</dbReference>
<dbReference type="SUPFAM" id="SSF52172">
    <property type="entry name" value="CheY-like"/>
    <property type="match status" value="1"/>
</dbReference>
<name>A0A350H9Y9_UNCW3</name>
<protein>
    <recommendedName>
        <fullName evidence="3">Response regulatory domain-containing protein</fullName>
    </recommendedName>
</protein>
<evidence type="ECO:0000313" key="5">
    <source>
        <dbReference type="Proteomes" id="UP000264062"/>
    </source>
</evidence>
<dbReference type="InterPro" id="IPR001789">
    <property type="entry name" value="Sig_transdc_resp-reg_receiver"/>
</dbReference>
<reference evidence="4 5" key="1">
    <citation type="journal article" date="2018" name="Nat. Biotechnol.">
        <title>A standardized bacterial taxonomy based on genome phylogeny substantially revises the tree of life.</title>
        <authorList>
            <person name="Parks D.H."/>
            <person name="Chuvochina M."/>
            <person name="Waite D.W."/>
            <person name="Rinke C."/>
            <person name="Skarshewski A."/>
            <person name="Chaumeil P.A."/>
            <person name="Hugenholtz P."/>
        </authorList>
    </citation>
    <scope>NUCLEOTIDE SEQUENCE [LARGE SCALE GENOMIC DNA]</scope>
    <source>
        <strain evidence="4">UBA9956</strain>
    </source>
</reference>
<dbReference type="PANTHER" id="PTHR44591:SF3">
    <property type="entry name" value="RESPONSE REGULATORY DOMAIN-CONTAINING PROTEIN"/>
    <property type="match status" value="1"/>
</dbReference>
<evidence type="ECO:0000259" key="3">
    <source>
        <dbReference type="PROSITE" id="PS50110"/>
    </source>
</evidence>
<dbReference type="EMBL" id="DMZY01000123">
    <property type="protein sequence ID" value="HAV92355.1"/>
    <property type="molecule type" value="Genomic_DNA"/>
</dbReference>
<evidence type="ECO:0000313" key="4">
    <source>
        <dbReference type="EMBL" id="HAV92355.1"/>
    </source>
</evidence>